<protein>
    <recommendedName>
        <fullName evidence="4">F-box domain-containing protein</fullName>
    </recommendedName>
</protein>
<name>A0AAW1R185_9CHLO</name>
<dbReference type="Proteomes" id="UP001438707">
    <property type="component" value="Unassembled WGS sequence"/>
</dbReference>
<sequence length="467" mass="51312">MGQAVFHIPELLDRISGFCDPDTFASLRATCCLARSNSYRRIRSIHIDVPCRRWVLPLLAPVRHFHQLAILKLTLGKARTYGDIADAGDIITAVLYLTDKQPHSLVLRTGFDFGARTAQALASARTMGHTTIITHSATTAPMFWKPPAGVRGSRPSLGMQLVSVEGFALAGLCCLTSLTVSNHALPEGDGPWVDMMLCHFDSVVLPNLSTLQLTMPQNVHLDFTEFQDCELDLSQLETLHITGCTLEHPDLYGLAFLAPNLINLHLGTFSALGTPRWCPREPAADLMDLCWSGMTRLSLQLLGPTHHNHSYPAFQFPPSLTDLSLMAPSGAFLLPLRSDNFNHLAQLTSLRLQGIKFHRAFAVSSFGLFALRHVLLRDIHVSSSDYSFPAQQIGLRCPDISTISLRGRSRGTPWPHYLDSVGLLQQQVSRSATGSRLWPDVPLVISSGTAPNPTPGFTYVSVLLTRP</sequence>
<proteinExistence type="predicted"/>
<dbReference type="InterPro" id="IPR032675">
    <property type="entry name" value="LRR_dom_sf"/>
</dbReference>
<comment type="subcellular location">
    <subcellularLocation>
        <location evidence="1">Cytoplasm</location>
        <location evidence="1">Cytoskeleton</location>
        <location evidence="1">Cilium axoneme</location>
    </subcellularLocation>
</comment>
<evidence type="ECO:0000313" key="3">
    <source>
        <dbReference type="Proteomes" id="UP001438707"/>
    </source>
</evidence>
<evidence type="ECO:0000313" key="2">
    <source>
        <dbReference type="EMBL" id="KAK9827228.1"/>
    </source>
</evidence>
<dbReference type="SUPFAM" id="SSF52047">
    <property type="entry name" value="RNI-like"/>
    <property type="match status" value="1"/>
</dbReference>
<comment type="caution">
    <text evidence="2">The sequence shown here is derived from an EMBL/GenBank/DDBJ whole genome shotgun (WGS) entry which is preliminary data.</text>
</comment>
<organism evidence="2 3">
    <name type="scientific">Apatococcus lobatus</name>
    <dbReference type="NCBI Taxonomy" id="904363"/>
    <lineage>
        <taxon>Eukaryota</taxon>
        <taxon>Viridiplantae</taxon>
        <taxon>Chlorophyta</taxon>
        <taxon>core chlorophytes</taxon>
        <taxon>Trebouxiophyceae</taxon>
        <taxon>Chlorellales</taxon>
        <taxon>Chlorellaceae</taxon>
        <taxon>Apatococcus</taxon>
    </lineage>
</organism>
<dbReference type="EMBL" id="JALJOS010000019">
    <property type="protein sequence ID" value="KAK9827228.1"/>
    <property type="molecule type" value="Genomic_DNA"/>
</dbReference>
<evidence type="ECO:0000256" key="1">
    <source>
        <dbReference type="ARBA" id="ARBA00004430"/>
    </source>
</evidence>
<reference evidence="2 3" key="1">
    <citation type="journal article" date="2024" name="Nat. Commun.">
        <title>Phylogenomics reveals the evolutionary origins of lichenization in chlorophyte algae.</title>
        <authorList>
            <person name="Puginier C."/>
            <person name="Libourel C."/>
            <person name="Otte J."/>
            <person name="Skaloud P."/>
            <person name="Haon M."/>
            <person name="Grisel S."/>
            <person name="Petersen M."/>
            <person name="Berrin J.G."/>
            <person name="Delaux P.M."/>
            <person name="Dal Grande F."/>
            <person name="Keller J."/>
        </authorList>
    </citation>
    <scope>NUCLEOTIDE SEQUENCE [LARGE SCALE GENOMIC DNA]</scope>
    <source>
        <strain evidence="2 3">SAG 2145</strain>
    </source>
</reference>
<keyword evidence="3" id="KW-1185">Reference proteome</keyword>
<dbReference type="GO" id="GO:0005930">
    <property type="term" value="C:axoneme"/>
    <property type="evidence" value="ECO:0007669"/>
    <property type="project" value="UniProtKB-SubCell"/>
</dbReference>
<dbReference type="AlphaFoldDB" id="A0AAW1R185"/>
<evidence type="ECO:0008006" key="4">
    <source>
        <dbReference type="Google" id="ProtNLM"/>
    </source>
</evidence>
<accession>A0AAW1R185</accession>
<dbReference type="Gene3D" id="3.80.10.10">
    <property type="entry name" value="Ribonuclease Inhibitor"/>
    <property type="match status" value="1"/>
</dbReference>
<gene>
    <name evidence="2" type="ORF">WJX74_010968</name>
</gene>